<evidence type="ECO:0000313" key="14">
    <source>
        <dbReference type="EMBL" id="AUM61952.1"/>
    </source>
</evidence>
<name>A0A2K9LSV0_9VIRU</name>
<dbReference type="PROSITE" id="PS52020">
    <property type="entry name" value="CRESS_DNA_REP"/>
    <property type="match status" value="1"/>
</dbReference>
<organism evidence="14">
    <name type="scientific">uncultured virus</name>
    <dbReference type="NCBI Taxonomy" id="340016"/>
    <lineage>
        <taxon>Viruses</taxon>
        <taxon>environmental samples</taxon>
    </lineage>
</organism>
<keyword evidence="3" id="KW-0548">Nucleotidyltransferase</keyword>
<dbReference type="Gene3D" id="3.40.50.300">
    <property type="entry name" value="P-loop containing nucleotide triphosphate hydrolases"/>
    <property type="match status" value="1"/>
</dbReference>
<dbReference type="GO" id="GO:0046872">
    <property type="term" value="F:metal ion binding"/>
    <property type="evidence" value="ECO:0007669"/>
    <property type="project" value="UniProtKB-KW"/>
</dbReference>
<dbReference type="GO" id="GO:0016787">
    <property type="term" value="F:hydrolase activity"/>
    <property type="evidence" value="ECO:0007669"/>
    <property type="project" value="UniProtKB-KW"/>
</dbReference>
<dbReference type="PRINTS" id="PR00228">
    <property type="entry name" value="GEMCOATCLVL1"/>
</dbReference>
<dbReference type="InterPro" id="IPR027417">
    <property type="entry name" value="P-loop_NTPase"/>
</dbReference>
<sequence>MPPRKRALSDSDSEIEEIPAPDPDGDEALGREPAEERKFRFCARSALLTYPRCPLLPEQYRECTTFDWQLVKLCFAKQERHASGETHLHVYLRFTRKLDISNCRHFDATYQPEGDAPVDRYHPNIRNERGKGSVVRIWEYLCKDGGVQPTDLVGSTELYPTSKNFRKEYGDRITWLNYHATANQPRPEYPLPLPDGKELVRPTAADKKRHLWIWGPPNSGKTLWLERNIYRFRNYKIADAKYPFDNYTNEELVVWDDMSPKASILLNLCNYSAYPRPVPGETRYHRRNIPGGTIVVAIVCINTDIRTTFAGEHHSVLQALEARFIEIHLLGEDD</sequence>
<keyword evidence="9" id="KW-0378">Hydrolase</keyword>
<dbReference type="Pfam" id="PF00799">
    <property type="entry name" value="Gemini_AL1"/>
    <property type="match status" value="1"/>
</dbReference>
<keyword evidence="7" id="KW-0547">Nucleotide-binding</keyword>
<keyword evidence="11" id="KW-0238">DNA-binding</keyword>
<keyword evidence="2" id="KW-0808">Transferase</keyword>
<feature type="region of interest" description="Disordered" evidence="12">
    <location>
        <begin position="1"/>
        <end position="31"/>
    </location>
</feature>
<evidence type="ECO:0000256" key="10">
    <source>
        <dbReference type="ARBA" id="ARBA00023124"/>
    </source>
</evidence>
<evidence type="ECO:0000256" key="2">
    <source>
        <dbReference type="ARBA" id="ARBA00022679"/>
    </source>
</evidence>
<evidence type="ECO:0000256" key="8">
    <source>
        <dbReference type="ARBA" id="ARBA00022759"/>
    </source>
</evidence>
<dbReference type="GO" id="GO:0000166">
    <property type="term" value="F:nucleotide binding"/>
    <property type="evidence" value="ECO:0007669"/>
    <property type="project" value="UniProtKB-KW"/>
</dbReference>
<keyword evidence="6" id="KW-0479">Metal-binding</keyword>
<dbReference type="Gene3D" id="3.40.1310.20">
    <property type="match status" value="1"/>
</dbReference>
<gene>
    <name evidence="14" type="primary">Rep</name>
</gene>
<protein>
    <submittedName>
        <fullName evidence="14">Rep</fullName>
    </submittedName>
</protein>
<dbReference type="GO" id="GO:0042025">
    <property type="term" value="C:host cell nucleus"/>
    <property type="evidence" value="ECO:0007669"/>
    <property type="project" value="UniProtKB-SubCell"/>
</dbReference>
<evidence type="ECO:0000256" key="4">
    <source>
        <dbReference type="ARBA" id="ARBA00022705"/>
    </source>
</evidence>
<dbReference type="SUPFAM" id="SSF55464">
    <property type="entry name" value="Origin of replication-binding domain, RBD-like"/>
    <property type="match status" value="1"/>
</dbReference>
<dbReference type="SUPFAM" id="SSF52540">
    <property type="entry name" value="P-loop containing nucleoside triphosphate hydrolases"/>
    <property type="match status" value="1"/>
</dbReference>
<keyword evidence="4" id="KW-0235">DNA replication</keyword>
<proteinExistence type="predicted"/>
<evidence type="ECO:0000259" key="13">
    <source>
        <dbReference type="PROSITE" id="PS52020"/>
    </source>
</evidence>
<feature type="domain" description="CRESS-DNA virus Rep endonuclease" evidence="13">
    <location>
        <begin position="40"/>
        <end position="156"/>
    </location>
</feature>
<evidence type="ECO:0000256" key="5">
    <source>
        <dbReference type="ARBA" id="ARBA00022722"/>
    </source>
</evidence>
<feature type="compositionally biased region" description="Acidic residues" evidence="12">
    <location>
        <begin position="11"/>
        <end position="27"/>
    </location>
</feature>
<evidence type="ECO:0000256" key="6">
    <source>
        <dbReference type="ARBA" id="ARBA00022723"/>
    </source>
</evidence>
<dbReference type="GO" id="GO:0003677">
    <property type="term" value="F:DNA binding"/>
    <property type="evidence" value="ECO:0007669"/>
    <property type="project" value="UniProtKB-KW"/>
</dbReference>
<evidence type="ECO:0000256" key="3">
    <source>
        <dbReference type="ARBA" id="ARBA00022695"/>
    </source>
</evidence>
<accession>A0A2K9LSV0</accession>
<reference evidence="14" key="1">
    <citation type="submission" date="2017-01" db="EMBL/GenBank/DDBJ databases">
        <title>High-throughput sequencing uncovers low homogeneity in the biogeography of single-stranded DNA viruses.</title>
        <authorList>
            <person name="Pearson V.M."/>
            <person name="Rokyta D.R."/>
        </authorList>
    </citation>
    <scope>NUCLEOTIDE SEQUENCE</scope>
</reference>
<dbReference type="GO" id="GO:0004519">
    <property type="term" value="F:endonuclease activity"/>
    <property type="evidence" value="ECO:0007669"/>
    <property type="project" value="UniProtKB-KW"/>
</dbReference>
<dbReference type="InterPro" id="IPR001301">
    <property type="entry name" value="Gemini_AL1_CLV"/>
</dbReference>
<evidence type="ECO:0000256" key="9">
    <source>
        <dbReference type="ARBA" id="ARBA00022801"/>
    </source>
</evidence>
<dbReference type="GO" id="GO:0005198">
    <property type="term" value="F:structural molecule activity"/>
    <property type="evidence" value="ECO:0007669"/>
    <property type="project" value="InterPro"/>
</dbReference>
<evidence type="ECO:0000256" key="11">
    <source>
        <dbReference type="ARBA" id="ARBA00023125"/>
    </source>
</evidence>
<dbReference type="GO" id="GO:0016779">
    <property type="term" value="F:nucleotidyltransferase activity"/>
    <property type="evidence" value="ECO:0007669"/>
    <property type="project" value="UniProtKB-KW"/>
</dbReference>
<evidence type="ECO:0000256" key="7">
    <source>
        <dbReference type="ARBA" id="ARBA00022741"/>
    </source>
</evidence>
<dbReference type="GO" id="GO:0006260">
    <property type="term" value="P:DNA replication"/>
    <property type="evidence" value="ECO:0007669"/>
    <property type="project" value="UniProtKB-KW"/>
</dbReference>
<keyword evidence="8" id="KW-0255">Endonuclease</keyword>
<evidence type="ECO:0000256" key="1">
    <source>
        <dbReference type="ARBA" id="ARBA00004147"/>
    </source>
</evidence>
<evidence type="ECO:0000256" key="12">
    <source>
        <dbReference type="SAM" id="MobiDB-lite"/>
    </source>
</evidence>
<dbReference type="EMBL" id="KY487942">
    <property type="protein sequence ID" value="AUM61952.1"/>
    <property type="molecule type" value="Genomic_DNA"/>
</dbReference>
<keyword evidence="10" id="KW-0190">Covalent protein-DNA linkage</keyword>
<comment type="subcellular location">
    <subcellularLocation>
        <location evidence="1">Host nucleus</location>
    </subcellularLocation>
</comment>
<dbReference type="InterPro" id="IPR049912">
    <property type="entry name" value="CRESS_DNA_REP"/>
</dbReference>
<keyword evidence="5" id="KW-0540">Nuclease</keyword>